<proteinExistence type="predicted"/>
<evidence type="ECO:0000313" key="1">
    <source>
        <dbReference type="EMBL" id="CAB4142690.1"/>
    </source>
</evidence>
<dbReference type="EMBL" id="LR796409">
    <property type="protein sequence ID" value="CAB4142690.1"/>
    <property type="molecule type" value="Genomic_DNA"/>
</dbReference>
<gene>
    <name evidence="1" type="ORF">UFOVP451_40</name>
</gene>
<protein>
    <submittedName>
        <fullName evidence="1">Uncharacterized protein</fullName>
    </submittedName>
</protein>
<organism evidence="1">
    <name type="scientific">uncultured Caudovirales phage</name>
    <dbReference type="NCBI Taxonomy" id="2100421"/>
    <lineage>
        <taxon>Viruses</taxon>
        <taxon>Duplodnaviria</taxon>
        <taxon>Heunggongvirae</taxon>
        <taxon>Uroviricota</taxon>
        <taxon>Caudoviricetes</taxon>
        <taxon>Peduoviridae</taxon>
        <taxon>Maltschvirus</taxon>
        <taxon>Maltschvirus maltsch</taxon>
    </lineage>
</organism>
<reference evidence="1" key="1">
    <citation type="submission" date="2020-04" db="EMBL/GenBank/DDBJ databases">
        <authorList>
            <person name="Chiriac C."/>
            <person name="Salcher M."/>
            <person name="Ghai R."/>
            <person name="Kavagutti S V."/>
        </authorList>
    </citation>
    <scope>NUCLEOTIDE SEQUENCE</scope>
</reference>
<sequence>MIIEKRFKHFTVTVEHDEHPTNPREFNESMSSMICFHNRNYILLGDNHTMSPDALREHIKREDVVSLPLYLYDHSGITINTTGFACKWDSGQVGRICATYDRIREWYGVEEVTPEVIERAHQTMRSEVAEYDRYLTGEVYAVIVRKKEYNAERNEVIETCIHSCGGFYEVADAIEDAIQYVDEETATALKAEFLTPVTA</sequence>
<name>A0A6J5MC21_9CAUD</name>
<accession>A0A6J5MC21</accession>